<dbReference type="EMBL" id="JTJL01000009">
    <property type="protein sequence ID" value="OBW95649.1"/>
    <property type="molecule type" value="Genomic_DNA"/>
</dbReference>
<dbReference type="AlphaFoldDB" id="A0A1A7P350"/>
<evidence type="ECO:0000259" key="9">
    <source>
        <dbReference type="Pfam" id="PF04575"/>
    </source>
</evidence>
<dbReference type="PATRIC" id="fig|505341.3.peg.527"/>
<keyword evidence="4" id="KW-0732">Signal</keyword>
<evidence type="ECO:0000256" key="3">
    <source>
        <dbReference type="ARBA" id="ARBA00022692"/>
    </source>
</evidence>
<comment type="caution">
    <text evidence="11">The sequence shown here is derived from an EMBL/GenBank/DDBJ whole genome shotgun (WGS) entry which is preliminary data.</text>
</comment>
<dbReference type="InterPro" id="IPR019734">
    <property type="entry name" value="TPR_rpt"/>
</dbReference>
<dbReference type="GO" id="GO:0009279">
    <property type="term" value="C:cell outer membrane"/>
    <property type="evidence" value="ECO:0007669"/>
    <property type="project" value="UniProtKB-SubCell"/>
</dbReference>
<evidence type="ECO:0000256" key="2">
    <source>
        <dbReference type="ARBA" id="ARBA00022452"/>
    </source>
</evidence>
<feature type="repeat" description="TPR" evidence="8">
    <location>
        <begin position="88"/>
        <end position="121"/>
    </location>
</feature>
<evidence type="ECO:0000313" key="11">
    <source>
        <dbReference type="EMBL" id="OBW95649.1"/>
    </source>
</evidence>
<keyword evidence="5" id="KW-0472">Membrane</keyword>
<dbReference type="InterPro" id="IPR057556">
    <property type="entry name" value="TPR_Slam"/>
</dbReference>
<organism evidence="11 12">
    <name type="scientific">Gallibacterium salpingitidis</name>
    <dbReference type="NCBI Taxonomy" id="505341"/>
    <lineage>
        <taxon>Bacteria</taxon>
        <taxon>Pseudomonadati</taxon>
        <taxon>Pseudomonadota</taxon>
        <taxon>Gammaproteobacteria</taxon>
        <taxon>Pasteurellales</taxon>
        <taxon>Pasteurellaceae</taxon>
        <taxon>Gallibacterium</taxon>
    </lineage>
</organism>
<evidence type="ECO:0000256" key="5">
    <source>
        <dbReference type="ARBA" id="ARBA00023136"/>
    </source>
</evidence>
<keyword evidence="6" id="KW-0998">Cell outer membrane</keyword>
<dbReference type="SUPFAM" id="SSF48452">
    <property type="entry name" value="TPR-like"/>
    <property type="match status" value="1"/>
</dbReference>
<dbReference type="PROSITE" id="PS50005">
    <property type="entry name" value="TPR"/>
    <property type="match status" value="1"/>
</dbReference>
<keyword evidence="3" id="KW-0812">Transmembrane</keyword>
<evidence type="ECO:0000256" key="7">
    <source>
        <dbReference type="ARBA" id="ARBA00023609"/>
    </source>
</evidence>
<feature type="domain" description="Surface lipoprotein assembly modifier C-terminal" evidence="9">
    <location>
        <begin position="175"/>
        <end position="465"/>
    </location>
</feature>
<evidence type="ECO:0000256" key="8">
    <source>
        <dbReference type="PROSITE-ProRule" id="PRU00339"/>
    </source>
</evidence>
<accession>A0A1A7P350</accession>
<proteinExistence type="inferred from homology"/>
<protein>
    <submittedName>
        <fullName evidence="11">Membrane protein</fullName>
    </submittedName>
</protein>
<dbReference type="Pfam" id="PF24575">
    <property type="entry name" value="TPR_Slam"/>
    <property type="match status" value="1"/>
</dbReference>
<dbReference type="Gene3D" id="1.25.40.10">
    <property type="entry name" value="Tetratricopeptide repeat domain"/>
    <property type="match status" value="1"/>
</dbReference>
<gene>
    <name evidence="11" type="ORF">QS62_02625</name>
</gene>
<name>A0A1A7P350_9PAST</name>
<feature type="domain" description="Surface lipoprotein assembly modifier N-terminal TPR repeats region" evidence="10">
    <location>
        <begin position="43"/>
        <end position="145"/>
    </location>
</feature>
<evidence type="ECO:0000259" key="10">
    <source>
        <dbReference type="Pfam" id="PF24575"/>
    </source>
</evidence>
<evidence type="ECO:0000256" key="6">
    <source>
        <dbReference type="ARBA" id="ARBA00023237"/>
    </source>
</evidence>
<reference evidence="11 12" key="1">
    <citation type="submission" date="2014-11" db="EMBL/GenBank/DDBJ databases">
        <title>Pan-genome of Gallibacterium spp.</title>
        <authorList>
            <person name="Kudirkiene E."/>
            <person name="Bojesen A.M."/>
        </authorList>
    </citation>
    <scope>NUCLEOTIDE SEQUENCE [LARGE SCALE GENOMIC DNA]</scope>
    <source>
        <strain evidence="11 12">F150</strain>
    </source>
</reference>
<dbReference type="Proteomes" id="UP000092649">
    <property type="component" value="Unassembled WGS sequence"/>
</dbReference>
<sequence>MDTLAQAGVLHTPPEIEDVAVVAKPEAPTQSPVIEHSTEKTIKIAIADLQHNPQLAGKILNQAILQRNYAVIAKVLPIYQTFSNKDEILVLFAEGTLADAQQQYAEAINKFRQILAINPQLNPVRIALAITLFKDQQNSAAEDQFNKAKTAENMPAPIKSLIDRFLTALEQRSSWKINFSVNYLQDHNVNNTSSTREIENTGFIKAEQMLPQSAHGVAYSFNLSKDINLFGAHYLSLENNLLGKFYWDNRDYNDVLNRTYVGYTHKSAEQTWRLLPFYERRWIGDKRYQWSNGVRGEWNRWLSTNWQLSTALEYAKQHYFTSEALNGHNQLASMTVLWLRTPQQYFYFGTDFYREKTAVKQYSHDAKTLRLGWGQEWYQGISSRLSVAFTKRDYKDQAVLANILPLGKVRADKIYQANLMLWKRDWHFWGITPKVKFSWKKQGSNIPSMYSYTDKNVNLVFEKTF</sequence>
<keyword evidence="12" id="KW-1185">Reference proteome</keyword>
<comment type="similarity">
    <text evidence="7">Belongs to the Slam family.</text>
</comment>
<keyword evidence="8" id="KW-0802">TPR repeat</keyword>
<keyword evidence="2" id="KW-1134">Transmembrane beta strand</keyword>
<evidence type="ECO:0000313" key="12">
    <source>
        <dbReference type="Proteomes" id="UP000092649"/>
    </source>
</evidence>
<dbReference type="InterPro" id="IPR011990">
    <property type="entry name" value="TPR-like_helical_dom_sf"/>
</dbReference>
<dbReference type="InterPro" id="IPR007655">
    <property type="entry name" value="Slam_C"/>
</dbReference>
<dbReference type="Pfam" id="PF04575">
    <property type="entry name" value="SlipAM"/>
    <property type="match status" value="1"/>
</dbReference>
<evidence type="ECO:0000256" key="1">
    <source>
        <dbReference type="ARBA" id="ARBA00004571"/>
    </source>
</evidence>
<evidence type="ECO:0000256" key="4">
    <source>
        <dbReference type="ARBA" id="ARBA00022729"/>
    </source>
</evidence>
<comment type="subcellular location">
    <subcellularLocation>
        <location evidence="1">Cell outer membrane</location>
        <topology evidence="1">Multi-pass membrane protein</topology>
    </subcellularLocation>
</comment>